<protein>
    <submittedName>
        <fullName evidence="1">Uncharacterized protein</fullName>
    </submittedName>
</protein>
<reference evidence="1" key="1">
    <citation type="submission" date="2020-10" db="EMBL/GenBank/DDBJ databases">
        <authorList>
            <person name="Gilroy R."/>
        </authorList>
    </citation>
    <scope>NUCLEOTIDE SEQUENCE</scope>
    <source>
        <strain evidence="1">C6-149</strain>
    </source>
</reference>
<comment type="caution">
    <text evidence="1">The sequence shown here is derived from an EMBL/GenBank/DDBJ whole genome shotgun (WGS) entry which is preliminary data.</text>
</comment>
<dbReference type="AlphaFoldDB" id="A0A9D9EB03"/>
<proteinExistence type="predicted"/>
<sequence length="135" mass="15589">MVGTTYYAAVAELDQQQEVKQVFATTALTSYEDREFSYKEMDEHAIPACCDCPVGILKLLTPTDDQNANQWRKNCATYHRAKQLLKQAEKNGNTINACHHDLFFDKGCKKWLETDNQSYYVRRKDILDNNFIVIA</sequence>
<evidence type="ECO:0000313" key="1">
    <source>
        <dbReference type="EMBL" id="MBO8441969.1"/>
    </source>
</evidence>
<gene>
    <name evidence="1" type="ORF">IAA89_06020</name>
</gene>
<name>A0A9D9EB03_9LACO</name>
<evidence type="ECO:0000313" key="2">
    <source>
        <dbReference type="Proteomes" id="UP000823614"/>
    </source>
</evidence>
<dbReference type="EMBL" id="JADIMP010000096">
    <property type="protein sequence ID" value="MBO8441969.1"/>
    <property type="molecule type" value="Genomic_DNA"/>
</dbReference>
<dbReference type="Proteomes" id="UP000823614">
    <property type="component" value="Unassembled WGS sequence"/>
</dbReference>
<reference evidence="1" key="2">
    <citation type="journal article" date="2021" name="PeerJ">
        <title>Extensive microbial diversity within the chicken gut microbiome revealed by metagenomics and culture.</title>
        <authorList>
            <person name="Gilroy R."/>
            <person name="Ravi A."/>
            <person name="Getino M."/>
            <person name="Pursley I."/>
            <person name="Horton D.L."/>
            <person name="Alikhan N.F."/>
            <person name="Baker D."/>
            <person name="Gharbi K."/>
            <person name="Hall N."/>
            <person name="Watson M."/>
            <person name="Adriaenssens E.M."/>
            <person name="Foster-Nyarko E."/>
            <person name="Jarju S."/>
            <person name="Secka A."/>
            <person name="Antonio M."/>
            <person name="Oren A."/>
            <person name="Chaudhuri R.R."/>
            <person name="La Ragione R."/>
            <person name="Hildebrand F."/>
            <person name="Pallen M.J."/>
        </authorList>
    </citation>
    <scope>NUCLEOTIDE SEQUENCE</scope>
    <source>
        <strain evidence="1">C6-149</strain>
    </source>
</reference>
<organism evidence="1 2">
    <name type="scientific">Candidatus Gallilactobacillus intestinavium</name>
    <dbReference type="NCBI Taxonomy" id="2840838"/>
    <lineage>
        <taxon>Bacteria</taxon>
        <taxon>Bacillati</taxon>
        <taxon>Bacillota</taxon>
        <taxon>Bacilli</taxon>
        <taxon>Lactobacillales</taxon>
        <taxon>Lactobacillaceae</taxon>
        <taxon>Lactobacillaceae incertae sedis</taxon>
        <taxon>Candidatus Gallilactobacillus</taxon>
    </lineage>
</organism>
<accession>A0A9D9EB03</accession>